<evidence type="ECO:0000313" key="4">
    <source>
        <dbReference type="Proteomes" id="UP000275024"/>
    </source>
</evidence>
<dbReference type="AlphaFoldDB" id="A0A3A9WIU2"/>
<reference evidence="3 4" key="1">
    <citation type="submission" date="2018-09" db="EMBL/GenBank/DDBJ databases">
        <title>Streptomyces sp. nov. DS1-2, an endophytic actinomycete isolated from roots of Dendrobium scabrilingue.</title>
        <authorList>
            <person name="Kuncharoen N."/>
            <person name="Kudo T."/>
            <person name="Ohkuma M."/>
            <person name="Yuki M."/>
            <person name="Tanasupawat S."/>
        </authorList>
    </citation>
    <scope>NUCLEOTIDE SEQUENCE [LARGE SCALE GENOMIC DNA]</scope>
    <source>
        <strain evidence="1 4">AZ1-7</strain>
        <strain evidence="2 3">DS1-2</strain>
    </source>
</reference>
<comment type="caution">
    <text evidence="1">The sequence shown here is derived from an EMBL/GenBank/DDBJ whole genome shotgun (WGS) entry which is preliminary data.</text>
</comment>
<dbReference type="EMBL" id="RBDX01000002">
    <property type="protein sequence ID" value="RKN12233.1"/>
    <property type="molecule type" value="Genomic_DNA"/>
</dbReference>
<dbReference type="Proteomes" id="UP000268652">
    <property type="component" value="Unassembled WGS sequence"/>
</dbReference>
<evidence type="ECO:0000313" key="1">
    <source>
        <dbReference type="EMBL" id="RKN12233.1"/>
    </source>
</evidence>
<accession>A0A3A9WIU2</accession>
<evidence type="ECO:0000313" key="2">
    <source>
        <dbReference type="EMBL" id="RKN25982.1"/>
    </source>
</evidence>
<dbReference type="Proteomes" id="UP000275024">
    <property type="component" value="Unassembled WGS sequence"/>
</dbReference>
<evidence type="ECO:0000313" key="3">
    <source>
        <dbReference type="Proteomes" id="UP000268652"/>
    </source>
</evidence>
<sequence>MLAEVRGNLTRITDILNDPAEAIRDVGTGEAGVAALSDRLGEFGDEWSYGIGQIGEFARSAAEILTQVERQFDELDLSLAEELQAANEGS</sequence>
<gene>
    <name evidence="2" type="ORF">D7318_07075</name>
    <name evidence="1" type="ORF">D7319_03405</name>
</gene>
<dbReference type="EMBL" id="RBDY01000003">
    <property type="protein sequence ID" value="RKN25982.1"/>
    <property type="molecule type" value="Genomic_DNA"/>
</dbReference>
<keyword evidence="3" id="KW-1185">Reference proteome</keyword>
<organism evidence="1 4">
    <name type="scientific">Streptomyces radicis</name>
    <dbReference type="NCBI Taxonomy" id="1750517"/>
    <lineage>
        <taxon>Bacteria</taxon>
        <taxon>Bacillati</taxon>
        <taxon>Actinomycetota</taxon>
        <taxon>Actinomycetes</taxon>
        <taxon>Kitasatosporales</taxon>
        <taxon>Streptomycetaceae</taxon>
        <taxon>Streptomyces</taxon>
    </lineage>
</organism>
<proteinExistence type="predicted"/>
<protein>
    <submittedName>
        <fullName evidence="1">Uncharacterized protein</fullName>
    </submittedName>
</protein>
<name>A0A3A9WIU2_9ACTN</name>
<dbReference type="OrthoDB" id="4286217at2"/>